<dbReference type="Proteomes" id="UP001193389">
    <property type="component" value="Chromosome"/>
</dbReference>
<gene>
    <name evidence="1" type="ORF">AQPE_1498</name>
</gene>
<organism evidence="1 2">
    <name type="scientific">Aquipluma nitroreducens</name>
    <dbReference type="NCBI Taxonomy" id="2010828"/>
    <lineage>
        <taxon>Bacteria</taxon>
        <taxon>Pseudomonadati</taxon>
        <taxon>Bacteroidota</taxon>
        <taxon>Bacteroidia</taxon>
        <taxon>Marinilabiliales</taxon>
        <taxon>Prolixibacteraceae</taxon>
        <taxon>Aquipluma</taxon>
    </lineage>
</organism>
<evidence type="ECO:0000313" key="2">
    <source>
        <dbReference type="Proteomes" id="UP001193389"/>
    </source>
</evidence>
<keyword evidence="2" id="KW-1185">Reference proteome</keyword>
<protein>
    <submittedName>
        <fullName evidence="1">Uncharacterized protein</fullName>
    </submittedName>
</protein>
<dbReference type="EMBL" id="AP018694">
    <property type="protein sequence ID" value="BBE17348.1"/>
    <property type="molecule type" value="Genomic_DNA"/>
</dbReference>
<dbReference type="KEGG" id="anf:AQPE_1498"/>
<name>A0A5K7S710_9BACT</name>
<proteinExistence type="predicted"/>
<sequence length="44" mass="5021">MATICLPKLYTNPFCRVFLLSPETKGSVTFIRNGFIDKYELGHV</sequence>
<reference evidence="1" key="1">
    <citation type="journal article" date="2020" name="Int. J. Syst. Evol. Microbiol.">
        <title>Aquipluma nitroreducens gen. nov. sp. nov., a novel facultatively anaerobic bacterium isolated from a freshwater lake.</title>
        <authorList>
            <person name="Watanabe M."/>
            <person name="Kojima H."/>
            <person name="Fukui M."/>
        </authorList>
    </citation>
    <scope>NUCLEOTIDE SEQUENCE</scope>
    <source>
        <strain evidence="1">MeG22</strain>
    </source>
</reference>
<dbReference type="AlphaFoldDB" id="A0A5K7S710"/>
<evidence type="ECO:0000313" key="1">
    <source>
        <dbReference type="EMBL" id="BBE17348.1"/>
    </source>
</evidence>
<accession>A0A5K7S710</accession>